<dbReference type="HOGENOM" id="CLU_055072_1_0_1"/>
<accession>A0A0A1TCR4</accession>
<feature type="domain" description="GH18" evidence="5">
    <location>
        <begin position="15"/>
        <end position="279"/>
    </location>
</feature>
<dbReference type="InterPro" id="IPR017853">
    <property type="entry name" value="GH"/>
</dbReference>
<dbReference type="GO" id="GO:0016798">
    <property type="term" value="F:hydrolase activity, acting on glycosyl bonds"/>
    <property type="evidence" value="ECO:0007669"/>
    <property type="project" value="UniProtKB-KW"/>
</dbReference>
<dbReference type="Proteomes" id="UP000039046">
    <property type="component" value="Unassembled WGS sequence"/>
</dbReference>
<evidence type="ECO:0000256" key="1">
    <source>
        <dbReference type="ARBA" id="ARBA00022729"/>
    </source>
</evidence>
<dbReference type="GO" id="GO:0005975">
    <property type="term" value="P:carbohydrate metabolic process"/>
    <property type="evidence" value="ECO:0007669"/>
    <property type="project" value="InterPro"/>
</dbReference>
<sequence length="279" mass="30646">MLSRKFSNTRRAPYNLMAGYYRIWTDTAGNPGGSQRMDDLPDCLDIAFVFPEGGERNEFYTMLNSTYAPTLQKRGTKVVKTVGIASLTNTNYPNTAAGYASLAKYLVKYQVTDYGLDGLDVDVEELSGTRLQKATGVFQELSKLLGPKSGTGKLLIFDTNQSGANSLFRAVYSYVDYTLVQSYGRAASSYETTWKTFQNYITPATYMIGFSFNEGDNTWHDTDAPLSSSHAKAMATFQPSSGYKAGIFSYAIDRDGNNPPGSLSTVLAHTTGYASLSRR</sequence>
<evidence type="ECO:0000256" key="3">
    <source>
        <dbReference type="ARBA" id="ARBA00023026"/>
    </source>
</evidence>
<name>A0A0A1TCR4_9HYPO</name>
<proteinExistence type="predicted"/>
<evidence type="ECO:0000259" key="5">
    <source>
        <dbReference type="PROSITE" id="PS51910"/>
    </source>
</evidence>
<reference evidence="6 7" key="1">
    <citation type="journal article" date="2015" name="Genome Announc.">
        <title>Draft Genome Sequence and Gene Annotation of the Entomopathogenic Fungus Verticillium hemipterigenum.</title>
        <authorList>
            <person name="Horn F."/>
            <person name="Habel A."/>
            <person name="Scharf D.H."/>
            <person name="Dworschak J."/>
            <person name="Brakhage A.A."/>
            <person name="Guthke R."/>
            <person name="Hertweck C."/>
            <person name="Linde J."/>
        </authorList>
    </citation>
    <scope>NUCLEOTIDE SEQUENCE [LARGE SCALE GENOMIC DNA]</scope>
</reference>
<keyword evidence="2" id="KW-0378">Hydrolase</keyword>
<keyword evidence="1" id="KW-0732">Signal</keyword>
<dbReference type="Gene3D" id="3.20.20.80">
    <property type="entry name" value="Glycosidases"/>
    <property type="match status" value="1"/>
</dbReference>
<protein>
    <recommendedName>
        <fullName evidence="5">GH18 domain-containing protein</fullName>
    </recommendedName>
</protein>
<keyword evidence="4" id="KW-0326">Glycosidase</keyword>
<evidence type="ECO:0000256" key="4">
    <source>
        <dbReference type="ARBA" id="ARBA00023295"/>
    </source>
</evidence>
<dbReference type="PROSITE" id="PS51910">
    <property type="entry name" value="GH18_2"/>
    <property type="match status" value="1"/>
</dbReference>
<evidence type="ECO:0000313" key="7">
    <source>
        <dbReference type="Proteomes" id="UP000039046"/>
    </source>
</evidence>
<dbReference type="AlphaFoldDB" id="A0A0A1TCR4"/>
<gene>
    <name evidence="6" type="ORF">VHEMI03162</name>
</gene>
<keyword evidence="3" id="KW-0843">Virulence</keyword>
<dbReference type="InterPro" id="IPR001223">
    <property type="entry name" value="Glyco_hydro18_cat"/>
</dbReference>
<dbReference type="InterPro" id="IPR057016">
    <property type="entry name" value="EndoS_F2-like_TIM-barrel"/>
</dbReference>
<dbReference type="SUPFAM" id="SSF51445">
    <property type="entry name" value="(Trans)glycosidases"/>
    <property type="match status" value="1"/>
</dbReference>
<keyword evidence="7" id="KW-1185">Reference proteome</keyword>
<organism evidence="6 7">
    <name type="scientific">[Torrubiella] hemipterigena</name>
    <dbReference type="NCBI Taxonomy" id="1531966"/>
    <lineage>
        <taxon>Eukaryota</taxon>
        <taxon>Fungi</taxon>
        <taxon>Dikarya</taxon>
        <taxon>Ascomycota</taxon>
        <taxon>Pezizomycotina</taxon>
        <taxon>Sordariomycetes</taxon>
        <taxon>Hypocreomycetidae</taxon>
        <taxon>Hypocreales</taxon>
        <taxon>Clavicipitaceae</taxon>
        <taxon>Clavicipitaceae incertae sedis</taxon>
        <taxon>'Torrubiella' clade</taxon>
    </lineage>
</organism>
<evidence type="ECO:0000313" key="6">
    <source>
        <dbReference type="EMBL" id="CEJ83139.1"/>
    </source>
</evidence>
<dbReference type="EMBL" id="CDHN01000001">
    <property type="protein sequence ID" value="CEJ83139.1"/>
    <property type="molecule type" value="Genomic_DNA"/>
</dbReference>
<dbReference type="Pfam" id="PF23916">
    <property type="entry name" value="TIM-barrel_EndoS"/>
    <property type="match status" value="1"/>
</dbReference>
<evidence type="ECO:0000256" key="2">
    <source>
        <dbReference type="ARBA" id="ARBA00022801"/>
    </source>
</evidence>